<evidence type="ECO:0000256" key="1">
    <source>
        <dbReference type="SAM" id="Phobius"/>
    </source>
</evidence>
<keyword evidence="1" id="KW-1133">Transmembrane helix</keyword>
<proteinExistence type="predicted"/>
<dbReference type="AlphaFoldDB" id="A0A7V8FJ17"/>
<name>A0A7V8FJ17_STEMA</name>
<feature type="transmembrane region" description="Helical" evidence="1">
    <location>
        <begin position="34"/>
        <end position="53"/>
    </location>
</feature>
<dbReference type="GO" id="GO:0015628">
    <property type="term" value="P:protein secretion by the type II secretion system"/>
    <property type="evidence" value="ECO:0007669"/>
    <property type="project" value="InterPro"/>
</dbReference>
<evidence type="ECO:0008006" key="4">
    <source>
        <dbReference type="Google" id="ProtNLM"/>
    </source>
</evidence>
<keyword evidence="1" id="KW-0812">Transmembrane</keyword>
<protein>
    <recommendedName>
        <fullName evidence="4">General secretion pathway protein GspM</fullName>
    </recommendedName>
</protein>
<organism evidence="2 3">
    <name type="scientific">Stenotrophomonas maltophilia</name>
    <name type="common">Pseudomonas maltophilia</name>
    <name type="synonym">Xanthomonas maltophilia</name>
    <dbReference type="NCBI Taxonomy" id="40324"/>
    <lineage>
        <taxon>Bacteria</taxon>
        <taxon>Pseudomonadati</taxon>
        <taxon>Pseudomonadota</taxon>
        <taxon>Gammaproteobacteria</taxon>
        <taxon>Lysobacterales</taxon>
        <taxon>Lysobacteraceae</taxon>
        <taxon>Stenotrophomonas</taxon>
        <taxon>Stenotrophomonas maltophilia group</taxon>
    </lineage>
</organism>
<evidence type="ECO:0000313" key="3">
    <source>
        <dbReference type="Proteomes" id="UP000487117"/>
    </source>
</evidence>
<evidence type="ECO:0000313" key="2">
    <source>
        <dbReference type="EMBL" id="KAF1016897.1"/>
    </source>
</evidence>
<sequence>MARPATALDGAAGAGRRRVTLTTWWRGLAARERGMLLLMLAALPATAGWLLWLQPLLTLRSHWQIELPRLQAQAQALAPLLQARQQQQRRHTPTLAGLRAQLAEQGLAAQIRIEARGGQWHLQVQELPADALWNWLLPLLADPAVALQQLQLQRTGDADMPAARVSGSVVIGCQASGGCR</sequence>
<dbReference type="Pfam" id="PF04612">
    <property type="entry name" value="T2SSM"/>
    <property type="match status" value="1"/>
</dbReference>
<dbReference type="EMBL" id="WNDS01000001">
    <property type="protein sequence ID" value="KAF1016897.1"/>
    <property type="molecule type" value="Genomic_DNA"/>
</dbReference>
<keyword evidence="1" id="KW-0472">Membrane</keyword>
<dbReference type="GO" id="GO:0015627">
    <property type="term" value="C:type II protein secretion system complex"/>
    <property type="evidence" value="ECO:0007669"/>
    <property type="project" value="InterPro"/>
</dbReference>
<comment type="caution">
    <text evidence="2">The sequence shown here is derived from an EMBL/GenBank/DDBJ whole genome shotgun (WGS) entry which is preliminary data.</text>
</comment>
<dbReference type="InterPro" id="IPR007690">
    <property type="entry name" value="T2SS_GspM"/>
</dbReference>
<gene>
    <name evidence="2" type="ORF">GAK31_00156</name>
</gene>
<accession>A0A7V8FJ17</accession>
<dbReference type="Proteomes" id="UP000487117">
    <property type="component" value="Unassembled WGS sequence"/>
</dbReference>
<reference evidence="3" key="1">
    <citation type="journal article" date="2020" name="MBio">
        <title>Horizontal gene transfer to a defensive symbiont with a reduced genome amongst a multipartite beetle microbiome.</title>
        <authorList>
            <person name="Waterworth S.C."/>
            <person name="Florez L.V."/>
            <person name="Rees E.R."/>
            <person name="Hertweck C."/>
            <person name="Kaltenpoth M."/>
            <person name="Kwan J.C."/>
        </authorList>
    </citation>
    <scope>NUCLEOTIDE SEQUENCE [LARGE SCALE GENOMIC DNA]</scope>
</reference>